<evidence type="ECO:0000256" key="1">
    <source>
        <dbReference type="ARBA" id="ARBA00007613"/>
    </source>
</evidence>
<dbReference type="KEGG" id="vbl:L21SP4_01572"/>
<dbReference type="GO" id="GO:0015562">
    <property type="term" value="F:efflux transmembrane transporter activity"/>
    <property type="evidence" value="ECO:0007669"/>
    <property type="project" value="InterPro"/>
</dbReference>
<feature type="chain" id="PRO_5005184033" evidence="3">
    <location>
        <begin position="21"/>
        <end position="448"/>
    </location>
</feature>
<proteinExistence type="inferred from homology"/>
<reference evidence="4 5" key="2">
    <citation type="journal article" date="2016" name="ISME J.">
        <title>Characterization of the first cultured representative of Verrucomicrobia subdivision 5 indicates the proposal of a novel phylum.</title>
        <authorList>
            <person name="Spring S."/>
            <person name="Bunk B."/>
            <person name="Sproer C."/>
            <person name="Schumann P."/>
            <person name="Rohde M."/>
            <person name="Tindall B.J."/>
            <person name="Klenk H.P."/>
        </authorList>
    </citation>
    <scope>NUCLEOTIDE SEQUENCE [LARGE SCALE GENOMIC DNA]</scope>
    <source>
        <strain evidence="4 5">L21-Fru-AB</strain>
    </source>
</reference>
<protein>
    <submittedName>
        <fullName evidence="4">Cation efflux system protein CusC</fullName>
    </submittedName>
</protein>
<comment type="similarity">
    <text evidence="1">Belongs to the outer membrane factor (OMF) (TC 1.B.17) family.</text>
</comment>
<organism evidence="4 5">
    <name type="scientific">Kiritimatiella glycovorans</name>
    <dbReference type="NCBI Taxonomy" id="1307763"/>
    <lineage>
        <taxon>Bacteria</taxon>
        <taxon>Pseudomonadati</taxon>
        <taxon>Kiritimatiellota</taxon>
        <taxon>Kiritimatiellia</taxon>
        <taxon>Kiritimatiellales</taxon>
        <taxon>Kiritimatiellaceae</taxon>
        <taxon>Kiritimatiella</taxon>
    </lineage>
</organism>
<name>A0A0G3EJ63_9BACT</name>
<dbReference type="Gene3D" id="1.20.1600.10">
    <property type="entry name" value="Outer membrane efflux proteins (OEP)"/>
    <property type="match status" value="1"/>
</dbReference>
<feature type="signal peptide" evidence="3">
    <location>
        <begin position="1"/>
        <end position="20"/>
    </location>
</feature>
<dbReference type="InterPro" id="IPR003423">
    <property type="entry name" value="OMP_efflux"/>
</dbReference>
<evidence type="ECO:0000256" key="2">
    <source>
        <dbReference type="SAM" id="Coils"/>
    </source>
</evidence>
<reference evidence="5" key="1">
    <citation type="submission" date="2015-02" db="EMBL/GenBank/DDBJ databases">
        <title>Description and complete genome sequence of the first cultured representative of the subdivision 5 of the Verrucomicrobia phylum.</title>
        <authorList>
            <person name="Spring S."/>
            <person name="Bunk B."/>
            <person name="Sproer C."/>
            <person name="Klenk H.-P."/>
        </authorList>
    </citation>
    <scope>NUCLEOTIDE SEQUENCE [LARGE SCALE GENOMIC DNA]</scope>
    <source>
        <strain evidence="5">L21-Fru-AB</strain>
    </source>
</reference>
<evidence type="ECO:0000313" key="5">
    <source>
        <dbReference type="Proteomes" id="UP000035268"/>
    </source>
</evidence>
<dbReference type="PANTHER" id="PTHR30203">
    <property type="entry name" value="OUTER MEMBRANE CATION EFFLUX PROTEIN"/>
    <property type="match status" value="1"/>
</dbReference>
<keyword evidence="5" id="KW-1185">Reference proteome</keyword>
<dbReference type="AlphaFoldDB" id="A0A0G3EJ63"/>
<dbReference type="InterPro" id="IPR010131">
    <property type="entry name" value="MdtP/NodT-like"/>
</dbReference>
<dbReference type="EMBL" id="CP010904">
    <property type="protein sequence ID" value="AKJ64815.1"/>
    <property type="molecule type" value="Genomic_DNA"/>
</dbReference>
<evidence type="ECO:0000313" key="4">
    <source>
        <dbReference type="EMBL" id="AKJ64815.1"/>
    </source>
</evidence>
<dbReference type="Pfam" id="PF02321">
    <property type="entry name" value="OEP"/>
    <property type="match status" value="2"/>
</dbReference>
<dbReference type="PANTHER" id="PTHR30203:SF29">
    <property type="entry name" value="PROTEIN CYAE"/>
    <property type="match status" value="1"/>
</dbReference>
<accession>A0A0G3EJ63</accession>
<dbReference type="RefSeq" id="WP_082116625.1">
    <property type="nucleotide sequence ID" value="NZ_CP010904.1"/>
</dbReference>
<sequence length="448" mass="48919" precursor="true">MTKTRTFVAIALLTVCLSPAEGSSTNRVPSLPTWGEAVGRAELDAWIAAAMVAAPSLDAAERAVRVEAAGGRAARSGRWPDLTLEGDLRAGRRNTAMTGGETLDVESVAARASAAWDLDVFGRVRAEVGAARFAELAADHRRRDRRIAFAADMAEAYVLGRLWNDRLRIRDEAVAAHDALVRYADGRMKVGLALPAERDRLEAERQAARQQRVHAQEEISDLDARWRYLVPEYEAPDLHSLGGLSSAEPVSAPPETAIHAYAVNRPDVLAAHALWQAAGEGARGAARNRLPTVSAIVTAEGEGPSPVDEPEAWTAWAGVRLSLPVLAPGRSAQVNIRREEAHIQEALFEETVALAIRDIRQAYARRLHAEQAWRAAQVSADRLRESFESFKRQFEQGRVPVPTVERAKLDWLASEEAMRVRYAEVLLRQVDLVRACGGPTDTALHSGN</sequence>
<feature type="coiled-coil region" evidence="2">
    <location>
        <begin position="198"/>
        <end position="225"/>
    </location>
</feature>
<evidence type="ECO:0000256" key="3">
    <source>
        <dbReference type="SAM" id="SignalP"/>
    </source>
</evidence>
<dbReference type="SUPFAM" id="SSF56954">
    <property type="entry name" value="Outer membrane efflux proteins (OEP)"/>
    <property type="match status" value="1"/>
</dbReference>
<keyword evidence="3" id="KW-0732">Signal</keyword>
<dbReference type="Proteomes" id="UP000035268">
    <property type="component" value="Chromosome"/>
</dbReference>
<gene>
    <name evidence="4" type="primary">cusC</name>
    <name evidence="4" type="ORF">L21SP4_01572</name>
</gene>
<keyword evidence="2" id="KW-0175">Coiled coil</keyword>
<dbReference type="STRING" id="1307763.L21SP4_01572"/>